<dbReference type="InterPro" id="IPR037232">
    <property type="entry name" value="NADH_quin_OxRdtase_su_C/D-like"/>
</dbReference>
<dbReference type="EMBL" id="JASCXX010000039">
    <property type="protein sequence ID" value="MDI6451539.1"/>
    <property type="molecule type" value="Genomic_DNA"/>
</dbReference>
<comment type="caution">
    <text evidence="3">The sequence shown here is derived from an EMBL/GenBank/DDBJ whole genome shotgun (WGS) entry which is preliminary data.</text>
</comment>
<dbReference type="RefSeq" id="WP_349246949.1">
    <property type="nucleotide sequence ID" value="NZ_JASCXX010000039.1"/>
</dbReference>
<protein>
    <submittedName>
        <fullName evidence="3">NADH-quinone oxidoreductase subunit C</fullName>
    </submittedName>
</protein>
<dbReference type="Gene3D" id="3.30.460.80">
    <property type="entry name" value="NADH:ubiquinone oxidoreductase, 30kDa subunit"/>
    <property type="match status" value="1"/>
</dbReference>
<sequence length="146" mass="17007">MPQNEWDKQLSPIRHRLADVECKAPNRWYLPCEAEHVYEVCRFLFYDLGLRFVISTGIDAEDCFEVLHHFSDDASGTMVTVKAFIRDRESPQIDSITPLIPGAEWTEREIHDLLGIGFRNHPNLQRLILADDWPEGVYPLRKEVQT</sequence>
<comment type="similarity">
    <text evidence="1">Belongs to the complex I 30 kDa subunit family.</text>
</comment>
<reference evidence="3" key="1">
    <citation type="submission" date="2023-05" db="EMBL/GenBank/DDBJ databases">
        <title>Anaerotaeda fermentans gen. nov., sp. nov., a novel anaerobic planctomycete of the new family within the order Sedimentisphaerales isolated from Taman Peninsula, Russia.</title>
        <authorList>
            <person name="Khomyakova M.A."/>
            <person name="Merkel A.Y."/>
            <person name="Slobodkin A.I."/>
        </authorList>
    </citation>
    <scope>NUCLEOTIDE SEQUENCE</scope>
    <source>
        <strain evidence="3">M17dextr</strain>
    </source>
</reference>
<dbReference type="Proteomes" id="UP001431776">
    <property type="component" value="Unassembled WGS sequence"/>
</dbReference>
<keyword evidence="4" id="KW-1185">Reference proteome</keyword>
<evidence type="ECO:0000256" key="1">
    <source>
        <dbReference type="ARBA" id="ARBA00007569"/>
    </source>
</evidence>
<gene>
    <name evidence="3" type="ORF">QJ522_20930</name>
</gene>
<dbReference type="AlphaFoldDB" id="A0AAW6U789"/>
<dbReference type="InterPro" id="IPR001268">
    <property type="entry name" value="NADH_UbQ_OxRdtase_30kDa_su"/>
</dbReference>
<dbReference type="Pfam" id="PF00329">
    <property type="entry name" value="Complex1_30kDa"/>
    <property type="match status" value="1"/>
</dbReference>
<evidence type="ECO:0000259" key="2">
    <source>
        <dbReference type="Pfam" id="PF00329"/>
    </source>
</evidence>
<name>A0AAW6U789_9BACT</name>
<accession>A0AAW6U789</accession>
<dbReference type="PANTHER" id="PTHR10884:SF14">
    <property type="entry name" value="NADH DEHYDROGENASE [UBIQUINONE] IRON-SULFUR PROTEIN 3, MITOCHONDRIAL"/>
    <property type="match status" value="1"/>
</dbReference>
<organism evidence="3 4">
    <name type="scientific">Anaerobaca lacustris</name>
    <dbReference type="NCBI Taxonomy" id="3044600"/>
    <lineage>
        <taxon>Bacteria</taxon>
        <taxon>Pseudomonadati</taxon>
        <taxon>Planctomycetota</taxon>
        <taxon>Phycisphaerae</taxon>
        <taxon>Sedimentisphaerales</taxon>
        <taxon>Anaerobacaceae</taxon>
        <taxon>Anaerobaca</taxon>
    </lineage>
</organism>
<dbReference type="SUPFAM" id="SSF143243">
    <property type="entry name" value="Nqo5-like"/>
    <property type="match status" value="1"/>
</dbReference>
<dbReference type="GO" id="GO:0008137">
    <property type="term" value="F:NADH dehydrogenase (ubiquinone) activity"/>
    <property type="evidence" value="ECO:0007669"/>
    <property type="project" value="InterPro"/>
</dbReference>
<evidence type="ECO:0000313" key="3">
    <source>
        <dbReference type="EMBL" id="MDI6451539.1"/>
    </source>
</evidence>
<feature type="domain" description="NADH:ubiquinone oxidoreductase 30kDa subunit" evidence="2">
    <location>
        <begin position="32"/>
        <end position="145"/>
    </location>
</feature>
<dbReference type="PANTHER" id="PTHR10884">
    <property type="entry name" value="NADH DEHYDROGENASE UBIQUINONE IRON-SULFUR PROTEIN 3"/>
    <property type="match status" value="1"/>
</dbReference>
<proteinExistence type="inferred from homology"/>
<evidence type="ECO:0000313" key="4">
    <source>
        <dbReference type="Proteomes" id="UP001431776"/>
    </source>
</evidence>